<evidence type="ECO:0000256" key="1">
    <source>
        <dbReference type="ARBA" id="ARBA00023015"/>
    </source>
</evidence>
<dbReference type="EMBL" id="PQVP01000002">
    <property type="protein sequence ID" value="POZ83058.1"/>
    <property type="molecule type" value="Genomic_DNA"/>
</dbReference>
<dbReference type="PANTHER" id="PTHR46797">
    <property type="entry name" value="HTH-TYPE TRANSCRIPTIONAL REGULATOR"/>
    <property type="match status" value="1"/>
</dbReference>
<dbReference type="PROSITE" id="PS50943">
    <property type="entry name" value="HTH_CROC1"/>
    <property type="match status" value="1"/>
</dbReference>
<gene>
    <name evidence="5" type="ORF">C3743_23170</name>
</gene>
<accession>A0A2S5DVF8</accession>
<protein>
    <submittedName>
        <fullName evidence="5">XRE family transcriptional regulator</fullName>
    </submittedName>
</protein>
<sequence>MPNLSSHRQDPTLVALGQAIRRIRKEREMSQEQLALSAEVDLSYLGRVERGDNNVAVLRLKRIADALGMTMTELMNEAEL</sequence>
<evidence type="ECO:0000259" key="4">
    <source>
        <dbReference type="PROSITE" id="PS50943"/>
    </source>
</evidence>
<name>A0A2S5DVF8_9BURK</name>
<dbReference type="SMART" id="SM00530">
    <property type="entry name" value="HTH_XRE"/>
    <property type="match status" value="1"/>
</dbReference>
<dbReference type="CDD" id="cd00093">
    <property type="entry name" value="HTH_XRE"/>
    <property type="match status" value="1"/>
</dbReference>
<keyword evidence="1" id="KW-0805">Transcription regulation</keyword>
<organism evidence="5 6">
    <name type="scientific">Burkholderia contaminans</name>
    <dbReference type="NCBI Taxonomy" id="488447"/>
    <lineage>
        <taxon>Bacteria</taxon>
        <taxon>Pseudomonadati</taxon>
        <taxon>Pseudomonadota</taxon>
        <taxon>Betaproteobacteria</taxon>
        <taxon>Burkholderiales</taxon>
        <taxon>Burkholderiaceae</taxon>
        <taxon>Burkholderia</taxon>
        <taxon>Burkholderia cepacia complex</taxon>
    </lineage>
</organism>
<dbReference type="Proteomes" id="UP000238655">
    <property type="component" value="Chromosome 1"/>
</dbReference>
<dbReference type="InterPro" id="IPR050807">
    <property type="entry name" value="TransReg_Diox_bact_type"/>
</dbReference>
<evidence type="ECO:0000256" key="3">
    <source>
        <dbReference type="ARBA" id="ARBA00023163"/>
    </source>
</evidence>
<dbReference type="AlphaFoldDB" id="A0A2S5DVF8"/>
<proteinExistence type="predicted"/>
<comment type="caution">
    <text evidence="5">The sequence shown here is derived from an EMBL/GenBank/DDBJ whole genome shotgun (WGS) entry which is preliminary data.</text>
</comment>
<keyword evidence="3" id="KW-0804">Transcription</keyword>
<feature type="domain" description="HTH cro/C1-type" evidence="4">
    <location>
        <begin position="20"/>
        <end position="74"/>
    </location>
</feature>
<dbReference type="Gene3D" id="1.10.260.40">
    <property type="entry name" value="lambda repressor-like DNA-binding domains"/>
    <property type="match status" value="1"/>
</dbReference>
<dbReference type="Pfam" id="PF01381">
    <property type="entry name" value="HTH_3"/>
    <property type="match status" value="1"/>
</dbReference>
<evidence type="ECO:0000256" key="2">
    <source>
        <dbReference type="ARBA" id="ARBA00023125"/>
    </source>
</evidence>
<dbReference type="GO" id="GO:0003677">
    <property type="term" value="F:DNA binding"/>
    <property type="evidence" value="ECO:0007669"/>
    <property type="project" value="UniProtKB-KW"/>
</dbReference>
<reference evidence="5 6" key="1">
    <citation type="submission" date="2018-01" db="EMBL/GenBank/DDBJ databases">
        <title>Successful Treatment of Persistent Burkholderia cepacia Bacteremia with Ceftazidime-Avibactam.</title>
        <authorList>
            <person name="Tamma P."/>
            <person name="Fan Y."/>
            <person name="Bergman Y."/>
            <person name="Sick-Samuels A."/>
            <person name="Hsu A."/>
            <person name="Timp W."/>
            <person name="Simner P."/>
        </authorList>
    </citation>
    <scope>NUCLEOTIDE SEQUENCE [LARGE SCALE GENOMIC DNA]</scope>
    <source>
        <strain evidence="5 6">170816</strain>
    </source>
</reference>
<evidence type="ECO:0000313" key="6">
    <source>
        <dbReference type="Proteomes" id="UP000238655"/>
    </source>
</evidence>
<dbReference type="SUPFAM" id="SSF47413">
    <property type="entry name" value="lambda repressor-like DNA-binding domains"/>
    <property type="match status" value="1"/>
</dbReference>
<dbReference type="InterPro" id="IPR010982">
    <property type="entry name" value="Lambda_DNA-bd_dom_sf"/>
</dbReference>
<dbReference type="GO" id="GO:0005829">
    <property type="term" value="C:cytosol"/>
    <property type="evidence" value="ECO:0007669"/>
    <property type="project" value="TreeGrafter"/>
</dbReference>
<dbReference type="PANTHER" id="PTHR46797:SF23">
    <property type="entry name" value="HTH-TYPE TRANSCRIPTIONAL REGULATOR SUTR"/>
    <property type="match status" value="1"/>
</dbReference>
<dbReference type="GO" id="GO:0003700">
    <property type="term" value="F:DNA-binding transcription factor activity"/>
    <property type="evidence" value="ECO:0007669"/>
    <property type="project" value="TreeGrafter"/>
</dbReference>
<dbReference type="RefSeq" id="WP_089461823.1">
    <property type="nucleotide sequence ID" value="NZ_CM009575.1"/>
</dbReference>
<keyword evidence="2" id="KW-0238">DNA-binding</keyword>
<evidence type="ECO:0000313" key="5">
    <source>
        <dbReference type="EMBL" id="POZ83058.1"/>
    </source>
</evidence>
<dbReference type="InterPro" id="IPR001387">
    <property type="entry name" value="Cro/C1-type_HTH"/>
</dbReference>